<feature type="transmembrane region" description="Helical" evidence="7">
    <location>
        <begin position="238"/>
        <end position="257"/>
    </location>
</feature>
<keyword evidence="5 7" id="KW-0472">Membrane</keyword>
<feature type="transmembrane region" description="Helical" evidence="7">
    <location>
        <begin position="400"/>
        <end position="423"/>
    </location>
</feature>
<proteinExistence type="predicted"/>
<dbReference type="InterPro" id="IPR052159">
    <property type="entry name" value="Competence_DNA_uptake"/>
</dbReference>
<feature type="domain" description="Metallo-beta-lactamase" evidence="8">
    <location>
        <begin position="560"/>
        <end position="736"/>
    </location>
</feature>
<dbReference type="NCBIfam" id="TIGR00360">
    <property type="entry name" value="ComEC_N-term"/>
    <property type="match status" value="1"/>
</dbReference>
<evidence type="ECO:0000256" key="1">
    <source>
        <dbReference type="ARBA" id="ARBA00004651"/>
    </source>
</evidence>
<evidence type="ECO:0000313" key="10">
    <source>
        <dbReference type="Proteomes" id="UP000249700"/>
    </source>
</evidence>
<dbReference type="RefSeq" id="WP_309251205.1">
    <property type="nucleotide sequence ID" value="NZ_QLSX01000001.1"/>
</dbReference>
<dbReference type="Pfam" id="PF03772">
    <property type="entry name" value="Competence"/>
    <property type="match status" value="1"/>
</dbReference>
<dbReference type="EMBL" id="QLSX01000001">
    <property type="protein sequence ID" value="RAR64464.1"/>
    <property type="molecule type" value="Genomic_DNA"/>
</dbReference>
<dbReference type="InterPro" id="IPR001279">
    <property type="entry name" value="Metallo-B-lactamas"/>
</dbReference>
<gene>
    <name evidence="9" type="ORF">BCL93_101283</name>
</gene>
<dbReference type="Proteomes" id="UP000249700">
    <property type="component" value="Unassembled WGS sequence"/>
</dbReference>
<dbReference type="PANTHER" id="PTHR30619">
    <property type="entry name" value="DNA INTERNALIZATION/COMPETENCE PROTEIN COMEC/REC2"/>
    <property type="match status" value="1"/>
</dbReference>
<reference evidence="9 10" key="1">
    <citation type="submission" date="2018-06" db="EMBL/GenBank/DDBJ databases">
        <title>Comparative analysis of microorganisms from saline springs in Andes Mountain Range, Colombia.</title>
        <authorList>
            <person name="Rubin E."/>
        </authorList>
    </citation>
    <scope>NUCLEOTIDE SEQUENCE [LARGE SCALE GENOMIC DNA]</scope>
    <source>
        <strain evidence="9 10">USBA-857</strain>
    </source>
</reference>
<evidence type="ECO:0000256" key="4">
    <source>
        <dbReference type="ARBA" id="ARBA00022989"/>
    </source>
</evidence>
<accession>A0A328Y0U7</accession>
<dbReference type="InterPro" id="IPR035681">
    <property type="entry name" value="ComA-like_MBL"/>
</dbReference>
<evidence type="ECO:0000256" key="7">
    <source>
        <dbReference type="SAM" id="Phobius"/>
    </source>
</evidence>
<evidence type="ECO:0000256" key="2">
    <source>
        <dbReference type="ARBA" id="ARBA00022475"/>
    </source>
</evidence>
<dbReference type="InterPro" id="IPR025405">
    <property type="entry name" value="DUF4131"/>
</dbReference>
<dbReference type="InterPro" id="IPR004477">
    <property type="entry name" value="ComEC_N"/>
</dbReference>
<dbReference type="InterPro" id="IPR004797">
    <property type="entry name" value="Competence_ComEC/Rec2"/>
</dbReference>
<dbReference type="GO" id="GO:0030420">
    <property type="term" value="P:establishment of competence for transformation"/>
    <property type="evidence" value="ECO:0007669"/>
    <property type="project" value="InterPro"/>
</dbReference>
<dbReference type="Pfam" id="PF00753">
    <property type="entry name" value="Lactamase_B"/>
    <property type="match status" value="1"/>
</dbReference>
<keyword evidence="3 7" id="KW-0812">Transmembrane</keyword>
<evidence type="ECO:0000256" key="5">
    <source>
        <dbReference type="ARBA" id="ARBA00023136"/>
    </source>
</evidence>
<comment type="caution">
    <text evidence="9">The sequence shown here is derived from an EMBL/GenBank/DDBJ whole genome shotgun (WGS) entry which is preliminary data.</text>
</comment>
<name>A0A328Y0U7_9GAMM</name>
<dbReference type="CDD" id="cd07731">
    <property type="entry name" value="ComA-like_MBL-fold"/>
    <property type="match status" value="1"/>
</dbReference>
<feature type="transmembrane region" description="Helical" evidence="7">
    <location>
        <begin position="269"/>
        <end position="289"/>
    </location>
</feature>
<keyword evidence="4 7" id="KW-1133">Transmembrane helix</keyword>
<feature type="transmembrane region" description="Helical" evidence="7">
    <location>
        <begin position="48"/>
        <end position="67"/>
    </location>
</feature>
<keyword evidence="2" id="KW-1003">Cell membrane</keyword>
<dbReference type="SMART" id="SM00849">
    <property type="entry name" value="Lactamase_B"/>
    <property type="match status" value="1"/>
</dbReference>
<dbReference type="PANTHER" id="PTHR30619:SF1">
    <property type="entry name" value="RECOMBINATION PROTEIN 2"/>
    <property type="match status" value="1"/>
</dbReference>
<dbReference type="Gene3D" id="3.60.15.10">
    <property type="entry name" value="Ribonuclease Z/Hydroxyacylglutathione hydrolase-like"/>
    <property type="match status" value="1"/>
</dbReference>
<dbReference type="Pfam" id="PF13567">
    <property type="entry name" value="DUF4131"/>
    <property type="match status" value="1"/>
</dbReference>
<feature type="transmembrane region" description="Helical" evidence="7">
    <location>
        <begin position="377"/>
        <end position="394"/>
    </location>
</feature>
<evidence type="ECO:0000256" key="6">
    <source>
        <dbReference type="SAM" id="MobiDB-lite"/>
    </source>
</evidence>
<comment type="subcellular location">
    <subcellularLocation>
        <location evidence="1">Cell membrane</location>
        <topology evidence="1">Multi-pass membrane protein</topology>
    </subcellularLocation>
</comment>
<evidence type="ECO:0000256" key="3">
    <source>
        <dbReference type="ARBA" id="ARBA00022692"/>
    </source>
</evidence>
<evidence type="ECO:0000313" key="9">
    <source>
        <dbReference type="EMBL" id="RAR64464.1"/>
    </source>
</evidence>
<dbReference type="AlphaFoldDB" id="A0A328Y0U7"/>
<feature type="transmembrane region" description="Helical" evidence="7">
    <location>
        <begin position="335"/>
        <end position="356"/>
    </location>
</feature>
<organism evidence="9 10">
    <name type="scientific">Onishia taeanensis</name>
    <dbReference type="NCBI Taxonomy" id="284577"/>
    <lineage>
        <taxon>Bacteria</taxon>
        <taxon>Pseudomonadati</taxon>
        <taxon>Pseudomonadota</taxon>
        <taxon>Gammaproteobacteria</taxon>
        <taxon>Oceanospirillales</taxon>
        <taxon>Halomonadaceae</taxon>
        <taxon>Onishia</taxon>
    </lineage>
</organism>
<dbReference type="NCBIfam" id="TIGR00361">
    <property type="entry name" value="ComEC_Rec2"/>
    <property type="match status" value="1"/>
</dbReference>
<evidence type="ECO:0000259" key="8">
    <source>
        <dbReference type="SMART" id="SM00849"/>
    </source>
</evidence>
<protein>
    <submittedName>
        <fullName evidence="9">Competence protein ComEC</fullName>
    </submittedName>
</protein>
<dbReference type="SUPFAM" id="SSF56281">
    <property type="entry name" value="Metallo-hydrolase/oxidoreductase"/>
    <property type="match status" value="1"/>
</dbReference>
<feature type="region of interest" description="Disordered" evidence="6">
    <location>
        <begin position="536"/>
        <end position="564"/>
    </location>
</feature>
<dbReference type="GO" id="GO:0005886">
    <property type="term" value="C:plasma membrane"/>
    <property type="evidence" value="ECO:0007669"/>
    <property type="project" value="UniProtKB-SubCell"/>
</dbReference>
<sequence>MRTMRSGLGMPLAIAAMVGAGLAIQTPDGLLAVWGVAGLLILARLPRQWPHLVLFVTATLVGGSLLLTRDAELPRGLVGQELRLEGRVLAYQAGQPASRLRFAVDDCHTLEPGLASCDALERVRLSVYDGPAMAVGERWRLTVRLRPPSGFANPGTFDYRAWLWREGLGATGYVRHSPPAERLAGAPFSPRQAALTFLDSHYPEGLGRRWLAALTLGAGERLNDDDWALLNASGTTHLVVVSGLHVGLVATCVLWLMRGLARWVTPGRWRMAVWPWVLAGAAAGGYAWLAGLEPPALRALIMTLVGLWVACGRHAPGPWQAWWLAFSMVVLVDPLSLWRPGLWLSFLAVAWLILIWQGRSRPQGLKGWAWALVRTQLLLAPLMAAAVVIAFGRLAPGSAIINLLAVPWVSMLMVPLGLLVWVLSGVPPLAHVCWLLFEALTTLLHAGLSDAVAVTPLLSLPAWQRLPVALCLAGVALAWGLPSVTRSLRVAVSLLMVAVPVTLEAPLPAQGSLRMQVYDVGQGQAIELTTDSRSTDIRTSIRPRADDSVNDGTQGGRDGDADNGIQTTRLLYDTGPRFSSGFMPLAGLWPPGQAFSRVIVSHGDQDHAGGVPALADHRVGEWLAPSGEAIGHDSRPCVAGQRWSSGDVDFRVLWPPAGPLDALSANDRSCVLLVRLGEQAILITGDAGRAVERRLLSALPERIDVLVAGHHGSRTSSGAAFATATDPRQVIFSAGRDNRFGHPAAEVVRRFRRRGSCLWNTALDGAVTVTLTPGEAPVVTAERQPSWRRGVDGGCHGVESRP</sequence>
<dbReference type="InterPro" id="IPR036866">
    <property type="entry name" value="RibonucZ/Hydroxyglut_hydro"/>
</dbReference>